<dbReference type="InterPro" id="IPR006740">
    <property type="entry name" value="DUF604"/>
</dbReference>
<dbReference type="EMBL" id="QGNW01000023">
    <property type="protein sequence ID" value="RVX13668.1"/>
    <property type="molecule type" value="Genomic_DNA"/>
</dbReference>
<name>A0A438JXM3_VITVI</name>
<comment type="caution">
    <text evidence="1">The sequence shown here is derived from an EMBL/GenBank/DDBJ whole genome shotgun (WGS) entry which is preliminary data.</text>
</comment>
<dbReference type="Gene3D" id="3.90.550.50">
    <property type="match status" value="1"/>
</dbReference>
<dbReference type="Proteomes" id="UP000288805">
    <property type="component" value="Unassembled WGS sequence"/>
</dbReference>
<sequence length="506" mass="56501">MEEMSSVYGAFKMKALLVQQGLSKALKGIEAQPTTMSNEENDELMEKAHGATLLHLGNEMCGTDCPGHLLILVLYSAVTGHTRWFPFPEDAANILANPTEPPTIFPGIISAKRTYLTRGYVWLDGKPDAAVPWTKSSPPYRVSEDWSRFKYSSSQSAVRIARIVSESFRVGLPNVRWFVMGDDDTVFFTENLVSVLAKYDHRQVYYIGANSESVEQDVMHSYGMAFGGGGFAVSYGLAAKLATMLDGCLDRYYVFYGSDQRIWACVSEIGVSLTQNMDIRGDPYGLLAAHPVAPLVSLHHIDAVSPMFPSHTHLDSLKSLFRAYQVDPARILQQSFCYDHRRNWSISVSWGYTAQLYPWLVPAHILDTPLQTFQTWRSRSQGPFTFDTRQVTSDPKACQRPDYAPAMAVRRIRVSALKMSPQDWKKAPRRQCSEIVKLKDSTVQSVERNEADKGWRSTWGSGGNMHTTCVGLFQDASTFKALASGSQGHPYKTLELVTPVSATQDM</sequence>
<gene>
    <name evidence="1" type="ORF">CK203_010145</name>
</gene>
<evidence type="ECO:0008006" key="3">
    <source>
        <dbReference type="Google" id="ProtNLM"/>
    </source>
</evidence>
<organism evidence="1 2">
    <name type="scientific">Vitis vinifera</name>
    <name type="common">Grape</name>
    <dbReference type="NCBI Taxonomy" id="29760"/>
    <lineage>
        <taxon>Eukaryota</taxon>
        <taxon>Viridiplantae</taxon>
        <taxon>Streptophyta</taxon>
        <taxon>Embryophyta</taxon>
        <taxon>Tracheophyta</taxon>
        <taxon>Spermatophyta</taxon>
        <taxon>Magnoliopsida</taxon>
        <taxon>eudicotyledons</taxon>
        <taxon>Gunneridae</taxon>
        <taxon>Pentapetalae</taxon>
        <taxon>rosids</taxon>
        <taxon>Vitales</taxon>
        <taxon>Vitaceae</taxon>
        <taxon>Viteae</taxon>
        <taxon>Vitis</taxon>
    </lineage>
</organism>
<dbReference type="AlphaFoldDB" id="A0A438JXM3"/>
<reference evidence="1 2" key="1">
    <citation type="journal article" date="2018" name="PLoS Genet.">
        <title>Population sequencing reveals clonal diversity and ancestral inbreeding in the grapevine cultivar Chardonnay.</title>
        <authorList>
            <person name="Roach M.J."/>
            <person name="Johnson D.L."/>
            <person name="Bohlmann J."/>
            <person name="van Vuuren H.J."/>
            <person name="Jones S.J."/>
            <person name="Pretorius I.S."/>
            <person name="Schmidt S.A."/>
            <person name="Borneman A.R."/>
        </authorList>
    </citation>
    <scope>NUCLEOTIDE SEQUENCE [LARGE SCALE GENOMIC DNA]</scope>
    <source>
        <strain evidence="2">cv. Chardonnay</strain>
        <tissue evidence="1">Leaf</tissue>
    </source>
</reference>
<dbReference type="Pfam" id="PF04646">
    <property type="entry name" value="DUF604"/>
    <property type="match status" value="1"/>
</dbReference>
<evidence type="ECO:0000313" key="1">
    <source>
        <dbReference type="EMBL" id="RVX13668.1"/>
    </source>
</evidence>
<protein>
    <recommendedName>
        <fullName evidence="3">Beta-1,3-glucosyltransferase</fullName>
    </recommendedName>
</protein>
<dbReference type="PANTHER" id="PTHR10811">
    <property type="entry name" value="FRINGE-RELATED"/>
    <property type="match status" value="1"/>
</dbReference>
<evidence type="ECO:0000313" key="2">
    <source>
        <dbReference type="Proteomes" id="UP000288805"/>
    </source>
</evidence>
<accession>A0A438JXM3</accession>
<proteinExistence type="predicted"/>